<protein>
    <submittedName>
        <fullName evidence="2">Uncharacterized protein</fullName>
    </submittedName>
</protein>
<reference evidence="2 3" key="1">
    <citation type="journal article" date="2013" name="Antonie Van Leeuwenhoek">
        <title>Sphingomonas ginsenosidivorax sp. nov., with the ability to transform ginsenosides.</title>
        <authorList>
            <person name="Jin X.F."/>
            <person name="Kim J.K."/>
            <person name="Liu Q.M."/>
            <person name="Kang M.S."/>
            <person name="He D."/>
            <person name="Jin F.X."/>
            <person name="Kim S.C."/>
            <person name="Im W.T."/>
        </authorList>
    </citation>
    <scope>NUCLEOTIDE SEQUENCE [LARGE SCALE GENOMIC DNA]</scope>
    <source>
        <strain evidence="2 3">KHI67</strain>
    </source>
</reference>
<dbReference type="RefSeq" id="WP_147082338.1">
    <property type="nucleotide sequence ID" value="NZ_VOQR01000001.1"/>
</dbReference>
<proteinExistence type="predicted"/>
<comment type="caution">
    <text evidence="2">The sequence shown here is derived from an EMBL/GenBank/DDBJ whole genome shotgun (WGS) entry which is preliminary data.</text>
</comment>
<dbReference type="Proteomes" id="UP000321250">
    <property type="component" value="Unassembled WGS sequence"/>
</dbReference>
<organism evidence="2 3">
    <name type="scientific">Sphingomonas ginsenosidivorax</name>
    <dbReference type="NCBI Taxonomy" id="862135"/>
    <lineage>
        <taxon>Bacteria</taxon>
        <taxon>Pseudomonadati</taxon>
        <taxon>Pseudomonadota</taxon>
        <taxon>Alphaproteobacteria</taxon>
        <taxon>Sphingomonadales</taxon>
        <taxon>Sphingomonadaceae</taxon>
        <taxon>Sphingomonas</taxon>
    </lineage>
</organism>
<keyword evidence="3" id="KW-1185">Reference proteome</keyword>
<dbReference type="EMBL" id="VOQR01000001">
    <property type="protein sequence ID" value="TXC71241.1"/>
    <property type="molecule type" value="Genomic_DNA"/>
</dbReference>
<feature type="compositionally biased region" description="Low complexity" evidence="1">
    <location>
        <begin position="24"/>
        <end position="34"/>
    </location>
</feature>
<evidence type="ECO:0000256" key="1">
    <source>
        <dbReference type="SAM" id="MobiDB-lite"/>
    </source>
</evidence>
<feature type="compositionally biased region" description="Basic and acidic residues" evidence="1">
    <location>
        <begin position="36"/>
        <end position="52"/>
    </location>
</feature>
<evidence type="ECO:0000313" key="2">
    <source>
        <dbReference type="EMBL" id="TXC71241.1"/>
    </source>
</evidence>
<feature type="compositionally biased region" description="Polar residues" evidence="1">
    <location>
        <begin position="1"/>
        <end position="10"/>
    </location>
</feature>
<feature type="region of interest" description="Disordered" evidence="1">
    <location>
        <begin position="1"/>
        <end position="77"/>
    </location>
</feature>
<accession>A0A5C6UG56</accession>
<sequence length="77" mass="7948">MSDDTPNSGEGASPADDIKKQNPGGTTTGDQTGETDSDHKVEDLAKAGRDGMDTDDDQVAEGKWKSTDDGSGTSETD</sequence>
<evidence type="ECO:0000313" key="3">
    <source>
        <dbReference type="Proteomes" id="UP000321250"/>
    </source>
</evidence>
<dbReference type="AlphaFoldDB" id="A0A5C6UG56"/>
<gene>
    <name evidence="2" type="ORF">FSB78_09995</name>
</gene>
<name>A0A5C6UG56_9SPHN</name>
<dbReference type="OrthoDB" id="7574906at2"/>